<name>A0ABQ3XH54_9ACTN</name>
<dbReference type="Pfam" id="PF13328">
    <property type="entry name" value="HD_4"/>
    <property type="match status" value="1"/>
</dbReference>
<proteinExistence type="predicted"/>
<gene>
    <name evidence="3" type="ORF">Aco03nite_062280</name>
</gene>
<feature type="domain" description="HD/PDEase" evidence="2">
    <location>
        <begin position="34"/>
        <end position="129"/>
    </location>
</feature>
<dbReference type="Proteomes" id="UP000612282">
    <property type="component" value="Unassembled WGS sequence"/>
</dbReference>
<evidence type="ECO:0000259" key="2">
    <source>
        <dbReference type="SMART" id="SM00471"/>
    </source>
</evidence>
<comment type="caution">
    <text evidence="3">The sequence shown here is derived from an EMBL/GenBank/DDBJ whole genome shotgun (WGS) entry which is preliminary data.</text>
</comment>
<dbReference type="RefSeq" id="WP_203801137.1">
    <property type="nucleotide sequence ID" value="NZ_BAAAQE010000099.1"/>
</dbReference>
<accession>A0ABQ3XH54</accession>
<dbReference type="PANTHER" id="PTHR21262">
    <property type="entry name" value="GUANOSINE-3',5'-BIS DIPHOSPHATE 3'-PYROPHOSPHOHYDROLASE"/>
    <property type="match status" value="1"/>
</dbReference>
<keyword evidence="4" id="KW-1185">Reference proteome</keyword>
<sequence length="253" mass="26787">MNTISDSGRHGDIPQIWHAYETAKRAHGRQRRASGDRYITHPVAVAGIVAQNGGDTPAVCAALLHDVIEDTPVTATRLDADFGTGISGMVQAVTWKTVRAGGPVDPGPALITVADRLHNLRTISVKPAASRQRASLDTLVFHVPLAHRLGTPELARELTTLACATLDTIDSPDLRDRRRRLMQAARRADPRALAEAIAAVGGGSALLGSGVLPEWALATGGASVLALLAAALFSRDPRAADRLLALLRAHRKE</sequence>
<feature type="transmembrane region" description="Helical" evidence="1">
    <location>
        <begin position="215"/>
        <end position="233"/>
    </location>
</feature>
<keyword evidence="1" id="KW-1133">Transmembrane helix</keyword>
<dbReference type="Gene3D" id="1.10.3210.10">
    <property type="entry name" value="Hypothetical protein af1432"/>
    <property type="match status" value="1"/>
</dbReference>
<evidence type="ECO:0000313" key="4">
    <source>
        <dbReference type="Proteomes" id="UP000612282"/>
    </source>
</evidence>
<keyword evidence="1" id="KW-0472">Membrane</keyword>
<evidence type="ECO:0000313" key="3">
    <source>
        <dbReference type="EMBL" id="GID57824.1"/>
    </source>
</evidence>
<feature type="transmembrane region" description="Helical" evidence="1">
    <location>
        <begin position="192"/>
        <end position="209"/>
    </location>
</feature>
<dbReference type="EMBL" id="BOMG01000077">
    <property type="protein sequence ID" value="GID57824.1"/>
    <property type="molecule type" value="Genomic_DNA"/>
</dbReference>
<dbReference type="InterPro" id="IPR003607">
    <property type="entry name" value="HD/PDEase_dom"/>
</dbReference>
<dbReference type="SMART" id="SM00471">
    <property type="entry name" value="HDc"/>
    <property type="match status" value="1"/>
</dbReference>
<dbReference type="SUPFAM" id="SSF109604">
    <property type="entry name" value="HD-domain/PDEase-like"/>
    <property type="match status" value="1"/>
</dbReference>
<dbReference type="PANTHER" id="PTHR21262:SF36">
    <property type="entry name" value="BIFUNCTIONAL (P)PPGPP SYNTHASE_HYDROLASE SPOT"/>
    <property type="match status" value="1"/>
</dbReference>
<evidence type="ECO:0000256" key="1">
    <source>
        <dbReference type="SAM" id="Phobius"/>
    </source>
</evidence>
<protein>
    <recommendedName>
        <fullName evidence="2">HD/PDEase domain-containing protein</fullName>
    </recommendedName>
</protein>
<reference evidence="3 4" key="1">
    <citation type="submission" date="2021-01" db="EMBL/GenBank/DDBJ databases">
        <title>Whole genome shotgun sequence of Actinoplanes couchii NBRC 106145.</title>
        <authorList>
            <person name="Komaki H."/>
            <person name="Tamura T."/>
        </authorList>
    </citation>
    <scope>NUCLEOTIDE SEQUENCE [LARGE SCALE GENOMIC DNA]</scope>
    <source>
        <strain evidence="3 4">NBRC 106145</strain>
    </source>
</reference>
<organism evidence="3 4">
    <name type="scientific">Actinoplanes couchii</name>
    <dbReference type="NCBI Taxonomy" id="403638"/>
    <lineage>
        <taxon>Bacteria</taxon>
        <taxon>Bacillati</taxon>
        <taxon>Actinomycetota</taxon>
        <taxon>Actinomycetes</taxon>
        <taxon>Micromonosporales</taxon>
        <taxon>Micromonosporaceae</taxon>
        <taxon>Actinoplanes</taxon>
    </lineage>
</organism>
<keyword evidence="1" id="KW-0812">Transmembrane</keyword>